<dbReference type="Pfam" id="PF01545">
    <property type="entry name" value="Cation_efflux"/>
    <property type="match status" value="1"/>
</dbReference>
<organism evidence="10 15">
    <name type="scientific">Drosophila suzukii</name>
    <name type="common">Spotted-wing drosophila fruit fly</name>
    <dbReference type="NCBI Taxonomy" id="28584"/>
    <lineage>
        <taxon>Eukaryota</taxon>
        <taxon>Metazoa</taxon>
        <taxon>Ecdysozoa</taxon>
        <taxon>Arthropoda</taxon>
        <taxon>Hexapoda</taxon>
        <taxon>Insecta</taxon>
        <taxon>Pterygota</taxon>
        <taxon>Neoptera</taxon>
        <taxon>Endopterygota</taxon>
        <taxon>Diptera</taxon>
        <taxon>Brachycera</taxon>
        <taxon>Muscomorpha</taxon>
        <taxon>Ephydroidea</taxon>
        <taxon>Drosophilidae</taxon>
        <taxon>Drosophila</taxon>
        <taxon>Sophophora</taxon>
    </lineage>
</organism>
<name>A0ABM4TY53_DROSZ</name>
<evidence type="ECO:0000256" key="8">
    <source>
        <dbReference type="SAM" id="Phobius"/>
    </source>
</evidence>
<evidence type="ECO:0000256" key="3">
    <source>
        <dbReference type="ARBA" id="ARBA00022692"/>
    </source>
</evidence>
<dbReference type="RefSeq" id="XP_070854874.1">
    <property type="nucleotide sequence ID" value="XM_070998773.1"/>
</dbReference>
<keyword evidence="4" id="KW-0864">Zinc transport</keyword>
<evidence type="ECO:0000259" key="9">
    <source>
        <dbReference type="Pfam" id="PF01545"/>
    </source>
</evidence>
<evidence type="ECO:0000256" key="2">
    <source>
        <dbReference type="ARBA" id="ARBA00008873"/>
    </source>
</evidence>
<evidence type="ECO:0000313" key="11">
    <source>
        <dbReference type="RefSeq" id="XP_070854873.1"/>
    </source>
</evidence>
<evidence type="ECO:0000313" key="12">
    <source>
        <dbReference type="RefSeq" id="XP_070854874.1"/>
    </source>
</evidence>
<feature type="transmembrane region" description="Helical" evidence="8">
    <location>
        <begin position="119"/>
        <end position="142"/>
    </location>
</feature>
<keyword evidence="5 8" id="KW-1133">Transmembrane helix</keyword>
<feature type="compositionally biased region" description="Basic residues" evidence="7">
    <location>
        <begin position="332"/>
        <end position="348"/>
    </location>
</feature>
<dbReference type="RefSeq" id="XP_070854877.1">
    <property type="nucleotide sequence ID" value="XM_070998776.1"/>
</dbReference>
<dbReference type="PANTHER" id="PTHR11562">
    <property type="entry name" value="CATION EFFLUX PROTEIN/ ZINC TRANSPORTER"/>
    <property type="match status" value="1"/>
</dbReference>
<proteinExistence type="inferred from homology"/>
<feature type="domain" description="Cation efflux protein transmembrane" evidence="9">
    <location>
        <begin position="122"/>
        <end position="276"/>
    </location>
</feature>
<dbReference type="InterPro" id="IPR050681">
    <property type="entry name" value="CDF/SLC30A"/>
</dbReference>
<keyword evidence="6 8" id="KW-0472">Membrane</keyword>
<evidence type="ECO:0000256" key="7">
    <source>
        <dbReference type="SAM" id="MobiDB-lite"/>
    </source>
</evidence>
<dbReference type="RefSeq" id="XP_070854876.1">
    <property type="nucleotide sequence ID" value="XM_070998775.1"/>
</dbReference>
<evidence type="ECO:0000313" key="15">
    <source>
        <dbReference type="RefSeq" id="XP_070854877.1"/>
    </source>
</evidence>
<feature type="transmembrane region" description="Helical" evidence="8">
    <location>
        <begin position="154"/>
        <end position="174"/>
    </location>
</feature>
<keyword evidence="3 8" id="KW-0812">Transmembrane</keyword>
<dbReference type="GeneID" id="139354527"/>
<evidence type="ECO:0000313" key="13">
    <source>
        <dbReference type="RefSeq" id="XP_070854875.1"/>
    </source>
</evidence>
<dbReference type="RefSeq" id="XP_070854879.1">
    <property type="nucleotide sequence ID" value="XM_070998778.1"/>
</dbReference>
<feature type="transmembrane region" description="Helical" evidence="8">
    <location>
        <begin position="186"/>
        <end position="210"/>
    </location>
</feature>
<evidence type="ECO:0000313" key="14">
    <source>
        <dbReference type="RefSeq" id="XP_070854876.1"/>
    </source>
</evidence>
<evidence type="ECO:0000256" key="5">
    <source>
        <dbReference type="ARBA" id="ARBA00022989"/>
    </source>
</evidence>
<evidence type="ECO:0000313" key="17">
    <source>
        <dbReference type="RefSeq" id="XP_070854879.1"/>
    </source>
</evidence>
<reference evidence="10 11" key="1">
    <citation type="submission" date="2025-05" db="UniProtKB">
        <authorList>
            <consortium name="RefSeq"/>
        </authorList>
    </citation>
    <scope>NUCLEOTIDE SEQUENCE [LARGE SCALE GENOMIC DNA]</scope>
</reference>
<feature type="region of interest" description="Disordered" evidence="7">
    <location>
        <begin position="331"/>
        <end position="350"/>
    </location>
</feature>
<dbReference type="RefSeq" id="XP_070854875.1">
    <property type="nucleotide sequence ID" value="XM_070998774.1"/>
</dbReference>
<comment type="subcellular location">
    <subcellularLocation>
        <location evidence="1">Membrane</location>
        <topology evidence="1">Multi-pass membrane protein</topology>
    </subcellularLocation>
</comment>
<evidence type="ECO:0000256" key="1">
    <source>
        <dbReference type="ARBA" id="ARBA00004141"/>
    </source>
</evidence>
<dbReference type="RefSeq" id="XP_070854878.1">
    <property type="nucleotide sequence ID" value="XM_070998777.1"/>
</dbReference>
<evidence type="ECO:0000313" key="16">
    <source>
        <dbReference type="RefSeq" id="XP_070854878.1"/>
    </source>
</evidence>
<keyword evidence="4" id="KW-0862">Zinc</keyword>
<dbReference type="SUPFAM" id="SSF161111">
    <property type="entry name" value="Cation efflux protein transmembrane domain-like"/>
    <property type="match status" value="1"/>
</dbReference>
<dbReference type="InterPro" id="IPR058533">
    <property type="entry name" value="Cation_efflux_TM"/>
</dbReference>
<keyword evidence="4" id="KW-0813">Transport</keyword>
<gene>
    <name evidence="11 12 13 14 15 16 17" type="primary">LOC139354527</name>
</gene>
<keyword evidence="10" id="KW-1185">Reference proteome</keyword>
<comment type="similarity">
    <text evidence="2">Belongs to the cation diffusion facilitator (CDF) transporter (TC 2.A.4) family. SLC30A subfamily.</text>
</comment>
<evidence type="ECO:0000256" key="6">
    <source>
        <dbReference type="ARBA" id="ARBA00023136"/>
    </source>
</evidence>
<dbReference type="Proteomes" id="UP001652628">
    <property type="component" value="Chromosome 2"/>
</dbReference>
<dbReference type="RefSeq" id="XP_070854873.1">
    <property type="nucleotide sequence ID" value="XM_070998772.1"/>
</dbReference>
<evidence type="ECO:0000313" key="10">
    <source>
        <dbReference type="Proteomes" id="UP001652628"/>
    </source>
</evidence>
<protein>
    <submittedName>
        <fullName evidence="11 12">Zinc transporter ttm-1-like isoform X2</fullName>
    </submittedName>
</protein>
<dbReference type="NCBIfam" id="TIGR01297">
    <property type="entry name" value="CDF"/>
    <property type="match status" value="1"/>
</dbReference>
<dbReference type="Gene3D" id="1.20.1510.10">
    <property type="entry name" value="Cation efflux protein transmembrane domain"/>
    <property type="match status" value="1"/>
</dbReference>
<evidence type="ECO:0000256" key="4">
    <source>
        <dbReference type="ARBA" id="ARBA00022906"/>
    </source>
</evidence>
<dbReference type="InterPro" id="IPR027469">
    <property type="entry name" value="Cation_efflux_TMD_sf"/>
</dbReference>
<dbReference type="InterPro" id="IPR002524">
    <property type="entry name" value="Cation_efflux"/>
</dbReference>
<keyword evidence="4" id="KW-0406">Ion transport</keyword>
<feature type="transmembrane region" description="Helical" evidence="8">
    <location>
        <begin position="222"/>
        <end position="243"/>
    </location>
</feature>
<dbReference type="PANTHER" id="PTHR11562:SF84">
    <property type="entry name" value="LD05335P"/>
    <property type="match status" value="1"/>
</dbReference>
<accession>A0ABM4TY53</accession>
<sequence length="396" mass="43371">MSKYQKLDSAMPPTAHEDDCAGGFPLYFNDNPQAKCRNQSYNLRSNGVDSGAVTAETNTVRILEERTWEVPLLGDSEDSASNQHSDHGRMDFNMELQCHSRQLGFRASRKNKAEQEAKFKILLAAFLCCIFMVIEFLGGYVAGSLAIMTDAAHLASDCISFIIGLVAISVGGRPPDERMSFGYKRFEVIGAVASILGIWFLTTFLVVVAVQRIYSQEFELDVNMMIPISGIGIAINIVMMFILHGSWFASGKGHGHSHGNGHQHSHGSSHIHTDTYSVTAASSKSFIKNDALKTTDNDPSMENIVIIDETKLLQQPGMMFILHGSWFASGKGHGHSHGNGHQHSHGSSHIHTDTYSVTAASSKSFIKNDALKTTDNDPSMENIVIIDETKLLQQPG</sequence>